<comment type="similarity">
    <text evidence="1">Belongs to the YggT family.</text>
</comment>
<keyword evidence="2" id="KW-0472">Membrane</keyword>
<organism evidence="3 4">
    <name type="scientific">Ruminiclostridium hungatei</name>
    <name type="common">Clostridium hungatei</name>
    <dbReference type="NCBI Taxonomy" id="48256"/>
    <lineage>
        <taxon>Bacteria</taxon>
        <taxon>Bacillati</taxon>
        <taxon>Bacillota</taxon>
        <taxon>Clostridia</taxon>
        <taxon>Eubacteriales</taxon>
        <taxon>Oscillospiraceae</taxon>
        <taxon>Ruminiclostridium</taxon>
    </lineage>
</organism>
<evidence type="ECO:0000256" key="1">
    <source>
        <dbReference type="ARBA" id="ARBA00010894"/>
    </source>
</evidence>
<dbReference type="InterPro" id="IPR003425">
    <property type="entry name" value="CCB3/YggT"/>
</dbReference>
<keyword evidence="2" id="KW-1133">Transmembrane helix</keyword>
<gene>
    <name evidence="3" type="ORF">CLHUN_27840</name>
</gene>
<dbReference type="GO" id="GO:0016020">
    <property type="term" value="C:membrane"/>
    <property type="evidence" value="ECO:0007669"/>
    <property type="project" value="InterPro"/>
</dbReference>
<dbReference type="PANTHER" id="PTHR33219">
    <property type="entry name" value="YLMG HOMOLOG PROTEIN 2, CHLOROPLASTIC"/>
    <property type="match status" value="1"/>
</dbReference>
<reference evidence="3 4" key="1">
    <citation type="submission" date="2017-03" db="EMBL/GenBank/DDBJ databases">
        <title>Genome sequence of Clostridium hungatei DSM 14427.</title>
        <authorList>
            <person name="Poehlein A."/>
            <person name="Daniel R."/>
        </authorList>
    </citation>
    <scope>NUCLEOTIDE SEQUENCE [LARGE SCALE GENOMIC DNA]</scope>
    <source>
        <strain evidence="3 4">DSM 14427</strain>
    </source>
</reference>
<dbReference type="OrthoDB" id="283553at2"/>
<name>A0A1V4SIA5_RUMHU</name>
<evidence type="ECO:0000313" key="3">
    <source>
        <dbReference type="EMBL" id="OPX43236.1"/>
    </source>
</evidence>
<feature type="transmembrane region" description="Helical" evidence="2">
    <location>
        <begin position="6"/>
        <end position="25"/>
    </location>
</feature>
<keyword evidence="2" id="KW-0812">Transmembrane</keyword>
<accession>A0A1V4SIA5</accession>
<dbReference type="Proteomes" id="UP000191554">
    <property type="component" value="Unassembled WGS sequence"/>
</dbReference>
<keyword evidence="4" id="KW-1185">Reference proteome</keyword>
<dbReference type="STRING" id="48256.CLHUN_27840"/>
<evidence type="ECO:0000313" key="4">
    <source>
        <dbReference type="Proteomes" id="UP000191554"/>
    </source>
</evidence>
<dbReference type="PANTHER" id="PTHR33219:SF14">
    <property type="entry name" value="PROTEIN COFACTOR ASSEMBLY OF COMPLEX C SUBUNIT B CCB3, CHLOROPLASTIC-RELATED"/>
    <property type="match status" value="1"/>
</dbReference>
<dbReference type="EMBL" id="MZGX01000019">
    <property type="protein sequence ID" value="OPX43236.1"/>
    <property type="molecule type" value="Genomic_DNA"/>
</dbReference>
<dbReference type="Pfam" id="PF02325">
    <property type="entry name" value="CCB3_YggT"/>
    <property type="match status" value="1"/>
</dbReference>
<protein>
    <submittedName>
        <fullName evidence="3">YGGT family protein</fullName>
    </submittedName>
</protein>
<evidence type="ECO:0000256" key="2">
    <source>
        <dbReference type="SAM" id="Phobius"/>
    </source>
</evidence>
<comment type="caution">
    <text evidence="3">The sequence shown here is derived from an EMBL/GenBank/DDBJ whole genome shotgun (WGS) entry which is preliminary data.</text>
</comment>
<proteinExistence type="inferred from homology"/>
<sequence length="96" mass="11092">MSAVFYALNMVLRAFEVILLVRVLITWLPVSRYNKAVDLLYTITEPVLSPIRNMLSQSRFMNNSMFSMMDFSPLVAFILIGILRNVLARLSMILLY</sequence>
<dbReference type="AlphaFoldDB" id="A0A1V4SIA5"/>
<dbReference type="RefSeq" id="WP_080065238.1">
    <property type="nucleotide sequence ID" value="NZ_MZGX01000019.1"/>
</dbReference>
<feature type="transmembrane region" description="Helical" evidence="2">
    <location>
        <begin position="74"/>
        <end position="95"/>
    </location>
</feature>